<keyword evidence="1" id="KW-0175">Coiled coil</keyword>
<accession>A0AAV4I3Q7</accession>
<dbReference type="InterPro" id="IPR002048">
    <property type="entry name" value="EF_hand_dom"/>
</dbReference>
<comment type="caution">
    <text evidence="3">The sequence shown here is derived from an EMBL/GenBank/DDBJ whole genome shotgun (WGS) entry which is preliminary data.</text>
</comment>
<gene>
    <name evidence="3" type="ORF">ElyMa_004658700</name>
</gene>
<dbReference type="PROSITE" id="PS50222">
    <property type="entry name" value="EF_HAND_2"/>
    <property type="match status" value="1"/>
</dbReference>
<organism evidence="3 4">
    <name type="scientific">Elysia marginata</name>
    <dbReference type="NCBI Taxonomy" id="1093978"/>
    <lineage>
        <taxon>Eukaryota</taxon>
        <taxon>Metazoa</taxon>
        <taxon>Spiralia</taxon>
        <taxon>Lophotrochozoa</taxon>
        <taxon>Mollusca</taxon>
        <taxon>Gastropoda</taxon>
        <taxon>Heterobranchia</taxon>
        <taxon>Euthyneura</taxon>
        <taxon>Panpulmonata</taxon>
        <taxon>Sacoglossa</taxon>
        <taxon>Placobranchoidea</taxon>
        <taxon>Plakobranchidae</taxon>
        <taxon>Elysia</taxon>
    </lineage>
</organism>
<dbReference type="GO" id="GO:0005509">
    <property type="term" value="F:calcium ion binding"/>
    <property type="evidence" value="ECO:0007669"/>
    <property type="project" value="InterPro"/>
</dbReference>
<dbReference type="Gene3D" id="1.10.238.10">
    <property type="entry name" value="EF-hand"/>
    <property type="match status" value="1"/>
</dbReference>
<proteinExistence type="predicted"/>
<dbReference type="AlphaFoldDB" id="A0AAV4I3Q7"/>
<dbReference type="Proteomes" id="UP000762676">
    <property type="component" value="Unassembled WGS sequence"/>
</dbReference>
<feature type="domain" description="EF-hand" evidence="2">
    <location>
        <begin position="1"/>
        <end position="31"/>
    </location>
</feature>
<feature type="coiled-coil region" evidence="1">
    <location>
        <begin position="152"/>
        <end position="203"/>
    </location>
</feature>
<dbReference type="InterPro" id="IPR011992">
    <property type="entry name" value="EF-hand-dom_pair"/>
</dbReference>
<sequence>MEDVFRDLDPRGQGFVPYKEIQRFYSAQVGSPINEELIKTVVSSICGDGSLNVPEHDFISVLEELERRYTIESEAYWDFQALDCYGNNYINLSHALLLFREYHGDLFSLDIWRSFLESRETPESDVYFDELPMWLSAPIGNSCPSSQKEIVQEEFRLERIQAEAACRQLKETDSLVDTMDLKREEKERRQEHTEHEVKRKLQKWLTHGLAAMLKDDTGPDGDTAEEPLNLSNKESIKTTDVLSLLETKYSLLQDRVLMELSAHVASIESEKAEIFKKLKKMTSKPQSKKFEDEELSQLVEKTSLPFTFLGMLGDLSDKDCGRRQEFEALRVQLLEQGKSEVEVDSHLRIVYNQTMKSKWRLKRIM</sequence>
<keyword evidence="4" id="KW-1185">Reference proteome</keyword>
<reference evidence="3 4" key="1">
    <citation type="journal article" date="2021" name="Elife">
        <title>Chloroplast acquisition without the gene transfer in kleptoplastic sea slugs, Plakobranchus ocellatus.</title>
        <authorList>
            <person name="Maeda T."/>
            <person name="Takahashi S."/>
            <person name="Yoshida T."/>
            <person name="Shimamura S."/>
            <person name="Takaki Y."/>
            <person name="Nagai Y."/>
            <person name="Toyoda A."/>
            <person name="Suzuki Y."/>
            <person name="Arimoto A."/>
            <person name="Ishii H."/>
            <person name="Satoh N."/>
            <person name="Nishiyama T."/>
            <person name="Hasebe M."/>
            <person name="Maruyama T."/>
            <person name="Minagawa J."/>
            <person name="Obokata J."/>
            <person name="Shigenobu S."/>
        </authorList>
    </citation>
    <scope>NUCLEOTIDE SEQUENCE [LARGE SCALE GENOMIC DNA]</scope>
</reference>
<dbReference type="SUPFAM" id="SSF47473">
    <property type="entry name" value="EF-hand"/>
    <property type="match status" value="1"/>
</dbReference>
<evidence type="ECO:0000259" key="2">
    <source>
        <dbReference type="PROSITE" id="PS50222"/>
    </source>
</evidence>
<dbReference type="EMBL" id="BMAT01009342">
    <property type="protein sequence ID" value="GFS04510.1"/>
    <property type="molecule type" value="Genomic_DNA"/>
</dbReference>
<protein>
    <submittedName>
        <fullName evidence="3">Trichohyalin-like</fullName>
    </submittedName>
</protein>
<evidence type="ECO:0000313" key="4">
    <source>
        <dbReference type="Proteomes" id="UP000762676"/>
    </source>
</evidence>
<evidence type="ECO:0000256" key="1">
    <source>
        <dbReference type="SAM" id="Coils"/>
    </source>
</evidence>
<evidence type="ECO:0000313" key="3">
    <source>
        <dbReference type="EMBL" id="GFS04510.1"/>
    </source>
</evidence>
<name>A0AAV4I3Q7_9GAST</name>